<sequence length="372" mass="43193">MQNPFKSYFIGGFECADQINRSGERVNLLKETQHDIRAEEDYRLLLELGITSVREGICWSEVETDKYNFDFSEVLNRIKIAEKLGIQQIWDLIHFGYPEDLYPTHPKFCERFEALCFAFVKFYKENSSQPLFVVPINEISFLSWFSGEARGTAPFAHGSGWDIKYHLCKAAILGIKILKQKDPFCTIVLVEPRVSVHNNGNLSEEELFKINEYQFEAADIIAGRLCPELGGDESFLEIIGLNYYWNCQWLEGGETVYWPDAAQKRVALNKLISDVYLRYKKPIFLSETGHFGIGRVDWIEEISEECLKVLHQGIPFFGICIYPVTDRPDWDNLESYSNCGIFDLDEKKNRIPHLEYIQSIKMQQIKRAQLTF</sequence>
<protein>
    <submittedName>
        <fullName evidence="1">Beta-glucosidase/6-phospho-beta-glucosidase/beta-galactosidase</fullName>
    </submittedName>
</protein>
<proteinExistence type="predicted"/>
<dbReference type="AlphaFoldDB" id="A0A1I3D1L4"/>
<dbReference type="Gene3D" id="3.20.20.80">
    <property type="entry name" value="Glycosidases"/>
    <property type="match status" value="1"/>
</dbReference>
<evidence type="ECO:0000313" key="1">
    <source>
        <dbReference type="EMBL" id="SFH80371.1"/>
    </source>
</evidence>
<reference evidence="1 2" key="1">
    <citation type="submission" date="2016-10" db="EMBL/GenBank/DDBJ databases">
        <authorList>
            <person name="de Groot N.N."/>
        </authorList>
    </citation>
    <scope>NUCLEOTIDE SEQUENCE [LARGE SCALE GENOMIC DNA]</scope>
    <source>
        <strain evidence="1 2">DSM 26000</strain>
    </source>
</reference>
<dbReference type="EMBL" id="FOQT01000001">
    <property type="protein sequence ID" value="SFH80371.1"/>
    <property type="molecule type" value="Genomic_DNA"/>
</dbReference>
<dbReference type="OrthoDB" id="9816564at2"/>
<dbReference type="InterPro" id="IPR017853">
    <property type="entry name" value="GH"/>
</dbReference>
<organism evidence="1 2">
    <name type="scientific">Halpernia frigidisoli</name>
    <dbReference type="NCBI Taxonomy" id="1125876"/>
    <lineage>
        <taxon>Bacteria</taxon>
        <taxon>Pseudomonadati</taxon>
        <taxon>Bacteroidota</taxon>
        <taxon>Flavobacteriia</taxon>
        <taxon>Flavobacteriales</taxon>
        <taxon>Weeksellaceae</taxon>
        <taxon>Chryseobacterium group</taxon>
        <taxon>Halpernia</taxon>
    </lineage>
</organism>
<dbReference type="SUPFAM" id="SSF51445">
    <property type="entry name" value="(Trans)glycosidases"/>
    <property type="match status" value="1"/>
</dbReference>
<evidence type="ECO:0000313" key="2">
    <source>
        <dbReference type="Proteomes" id="UP000198931"/>
    </source>
</evidence>
<gene>
    <name evidence="1" type="ORF">SAMN05443292_0194</name>
</gene>
<dbReference type="Proteomes" id="UP000198931">
    <property type="component" value="Unassembled WGS sequence"/>
</dbReference>
<keyword evidence="2" id="KW-1185">Reference proteome</keyword>
<name>A0A1I3D1L4_9FLAO</name>
<dbReference type="RefSeq" id="WP_090078311.1">
    <property type="nucleotide sequence ID" value="NZ_FOQT01000001.1"/>
</dbReference>
<dbReference type="STRING" id="1125876.SAMN05443292_0194"/>
<accession>A0A1I3D1L4</accession>